<dbReference type="Pfam" id="PF22974">
    <property type="entry name" value="DUF7029"/>
    <property type="match status" value="1"/>
</dbReference>
<dbReference type="InterPro" id="IPR053204">
    <property type="entry name" value="Oxopyrrolidines_Biosynth-assoc"/>
</dbReference>
<dbReference type="Proteomes" id="UP000309340">
    <property type="component" value="Unassembled WGS sequence"/>
</dbReference>
<dbReference type="InterPro" id="IPR055647">
    <property type="entry name" value="DUF7223"/>
</dbReference>
<dbReference type="InterPro" id="IPR054293">
    <property type="entry name" value="DUF7029"/>
</dbReference>
<feature type="domain" description="DUF7223" evidence="2">
    <location>
        <begin position="158"/>
        <end position="362"/>
    </location>
</feature>
<dbReference type="EMBL" id="NAJQ01000574">
    <property type="protein sequence ID" value="TKA67430.1"/>
    <property type="molecule type" value="Genomic_DNA"/>
</dbReference>
<name>A0A4U0WUV9_9PEZI</name>
<dbReference type="PANTHER" id="PTHR38797:SF4">
    <property type="entry name" value="NUCLEAR PORE COMPLEX PROTEIN NUP85"/>
    <property type="match status" value="1"/>
</dbReference>
<evidence type="ECO:0000313" key="3">
    <source>
        <dbReference type="EMBL" id="TKA67430.1"/>
    </source>
</evidence>
<comment type="caution">
    <text evidence="3">The sequence shown here is derived from an EMBL/GenBank/DDBJ whole genome shotgun (WGS) entry which is preliminary data.</text>
</comment>
<dbReference type="Pfam" id="PF12311">
    <property type="entry name" value="DUF3632"/>
    <property type="match status" value="1"/>
</dbReference>
<reference evidence="3 4" key="1">
    <citation type="submission" date="2017-03" db="EMBL/GenBank/DDBJ databases">
        <title>Genomes of endolithic fungi from Antarctica.</title>
        <authorList>
            <person name="Coleine C."/>
            <person name="Masonjones S."/>
            <person name="Stajich J.E."/>
        </authorList>
    </citation>
    <scope>NUCLEOTIDE SEQUENCE [LARGE SCALE GENOMIC DNA]</scope>
    <source>
        <strain evidence="3 4">CCFEE 5184</strain>
    </source>
</reference>
<accession>A0A4U0WUV9</accession>
<sequence>MDATHPAVVLEDYAETLKGIICTPDTVRIRFQDRFDMMSAEAAWGTDGFLVIASNPGCAETGHHQPYNVSLAIYDLDSLTATLWAQAVHMKDCTHRVHVEVGHHVSKGNNVFLFHHGLSECYWIPDPSETIDFSYINQSLIPPDFANFFPSYSGLEDVHLSCANCTAVGQVELVAGGFSVNLEKYVEVKDFLEKGYLEFSVNGLAAYMAFELSFLPGFTLHEFNAGLPPISILSLSIAGLFNIGPQFRPTAPISVVLDSPVDLFFGLQLSVPDNSSVILNFSDITSSSSTGFDQASISMLPFNYSAQNLSLTLSAGFKPALVLSTGVDVADIDVSGGVGVYLDLPMLSAQINHLANMTADCTAQAPGSEAPLYGSLINIVPSYDLGGGVLWELDVELPGGLKYGLGGQPELFNDTKVLPTACLAFDKQGTLVNATAGAKSAAAHRVDAGKMWFGGFLASLVATISAKDRRAKGGRPNLCTKSSLDYEKVVKQPARRISTTCAKDRFILVLHLTKLTAAESKGQAGKAGAKDTRGATGRRFISCTEPRRESAQYDSDGQYFAALRDHVLDSLDVTSVADQRTTLYSDVLSISAQWREDDYSLSDLQEHLSFLWWHFCTIGMSTSSVLDHQRLLHFLGTVKQLGYLDPNGNTARSETERQQGRLWIDLPFFNSTLVDMLHASFGGYRERVPYQGLQEWRNLNVLAARLSVSQICDLRSCAVLALRDVLEEQNTTITVEMLEVVAMWLATQGYWLEELAAYSLVTRRVFDGQHSEGFVHLSKSVSIAPGSVARDAGVAGGDVGLARWLFWRSRLQGLVTEGTAVSELAASALGRMAEI</sequence>
<evidence type="ECO:0000259" key="1">
    <source>
        <dbReference type="Pfam" id="PF22974"/>
    </source>
</evidence>
<dbReference type="AlphaFoldDB" id="A0A4U0WUV9"/>
<dbReference type="PANTHER" id="PTHR38797">
    <property type="entry name" value="NUCLEAR PORE COMPLEX PROTEIN NUP85-RELATED"/>
    <property type="match status" value="1"/>
</dbReference>
<dbReference type="InterPro" id="IPR022085">
    <property type="entry name" value="OpdG"/>
</dbReference>
<proteinExistence type="predicted"/>
<dbReference type="STRING" id="329884.A0A4U0WUV9"/>
<feature type="domain" description="DUF7029" evidence="1">
    <location>
        <begin position="2"/>
        <end position="97"/>
    </location>
</feature>
<gene>
    <name evidence="3" type="ORF">B0A55_10021</name>
</gene>
<evidence type="ECO:0000259" key="2">
    <source>
        <dbReference type="Pfam" id="PF23865"/>
    </source>
</evidence>
<evidence type="ECO:0000313" key="4">
    <source>
        <dbReference type="Proteomes" id="UP000309340"/>
    </source>
</evidence>
<organism evidence="3 4">
    <name type="scientific">Friedmanniomyces simplex</name>
    <dbReference type="NCBI Taxonomy" id="329884"/>
    <lineage>
        <taxon>Eukaryota</taxon>
        <taxon>Fungi</taxon>
        <taxon>Dikarya</taxon>
        <taxon>Ascomycota</taxon>
        <taxon>Pezizomycotina</taxon>
        <taxon>Dothideomycetes</taxon>
        <taxon>Dothideomycetidae</taxon>
        <taxon>Mycosphaerellales</taxon>
        <taxon>Teratosphaeriaceae</taxon>
        <taxon>Friedmanniomyces</taxon>
    </lineage>
</organism>
<dbReference type="Pfam" id="PF23865">
    <property type="entry name" value="DUF7223"/>
    <property type="match status" value="1"/>
</dbReference>
<protein>
    <submittedName>
        <fullName evidence="3">Uncharacterized protein</fullName>
    </submittedName>
</protein>
<keyword evidence="4" id="KW-1185">Reference proteome</keyword>
<dbReference type="OrthoDB" id="5382170at2759"/>